<evidence type="ECO:0000313" key="2">
    <source>
        <dbReference type="Proteomes" id="UP001373714"/>
    </source>
</evidence>
<keyword evidence="2" id="KW-1185">Reference proteome</keyword>
<name>A0AAV9V8F9_9PEZI</name>
<gene>
    <name evidence="1" type="ORF">TWF730_007459</name>
</gene>
<comment type="caution">
    <text evidence="1">The sequence shown here is derived from an EMBL/GenBank/DDBJ whole genome shotgun (WGS) entry which is preliminary data.</text>
</comment>
<sequence length="174" mass="19419">MGTNAVGSGPVNIQDDTDDTALKAGIDGTVTSQTIDSLGPAPQSLLYFKGLAGFEKSVIMALTIRRLRLRLRGKVPVSESSSPIFNPKDQSWLESQRASVNKKDNKPLVLFWFFKKGLDATQRRDQATFSLLAQMFDERNIKTVEEAERFVRAIQHLEKIGLDKKDYSNNNEGD</sequence>
<protein>
    <submittedName>
        <fullName evidence="1">Uncharacterized protein</fullName>
    </submittedName>
</protein>
<proteinExistence type="predicted"/>
<accession>A0AAV9V8F9</accession>
<dbReference type="Proteomes" id="UP001373714">
    <property type="component" value="Unassembled WGS sequence"/>
</dbReference>
<dbReference type="AlphaFoldDB" id="A0AAV9V8F9"/>
<reference evidence="1 2" key="1">
    <citation type="submission" date="2019-10" db="EMBL/GenBank/DDBJ databases">
        <authorList>
            <person name="Palmer J.M."/>
        </authorList>
    </citation>
    <scope>NUCLEOTIDE SEQUENCE [LARGE SCALE GENOMIC DNA]</scope>
    <source>
        <strain evidence="1 2">TWF730</strain>
    </source>
</reference>
<dbReference type="EMBL" id="JAVHNS010000004">
    <property type="protein sequence ID" value="KAK6358104.1"/>
    <property type="molecule type" value="Genomic_DNA"/>
</dbReference>
<organism evidence="1 2">
    <name type="scientific">Orbilia blumenaviensis</name>
    <dbReference type="NCBI Taxonomy" id="1796055"/>
    <lineage>
        <taxon>Eukaryota</taxon>
        <taxon>Fungi</taxon>
        <taxon>Dikarya</taxon>
        <taxon>Ascomycota</taxon>
        <taxon>Pezizomycotina</taxon>
        <taxon>Orbiliomycetes</taxon>
        <taxon>Orbiliales</taxon>
        <taxon>Orbiliaceae</taxon>
        <taxon>Orbilia</taxon>
    </lineage>
</organism>
<evidence type="ECO:0000313" key="1">
    <source>
        <dbReference type="EMBL" id="KAK6358104.1"/>
    </source>
</evidence>